<comment type="similarity">
    <text evidence="3">Belongs to the glycosyl hydrolase 13 family.</text>
</comment>
<proteinExistence type="inferred from homology"/>
<dbReference type="InterPro" id="IPR013783">
    <property type="entry name" value="Ig-like_fold"/>
</dbReference>
<dbReference type="Gene3D" id="3.20.20.80">
    <property type="entry name" value="Glycosidases"/>
    <property type="match status" value="1"/>
</dbReference>
<dbReference type="NCBIfam" id="TIGR02402">
    <property type="entry name" value="trehalose_TreZ"/>
    <property type="match status" value="1"/>
</dbReference>
<evidence type="ECO:0000256" key="4">
    <source>
        <dbReference type="ARBA" id="ARBA00012268"/>
    </source>
</evidence>
<dbReference type="GO" id="GO:0003844">
    <property type="term" value="F:1,4-alpha-glucan branching enzyme activity"/>
    <property type="evidence" value="ECO:0007669"/>
    <property type="project" value="InterPro"/>
</dbReference>
<dbReference type="SUPFAM" id="SSF51445">
    <property type="entry name" value="(Trans)glycosidases"/>
    <property type="match status" value="1"/>
</dbReference>
<evidence type="ECO:0000313" key="15">
    <source>
        <dbReference type="Proteomes" id="UP000186364"/>
    </source>
</evidence>
<dbReference type="CDD" id="cd02853">
    <property type="entry name" value="E_set_MTHase_like_N"/>
    <property type="match status" value="1"/>
</dbReference>
<comment type="caution">
    <text evidence="14">The sequence shown here is derived from an EMBL/GenBank/DDBJ whole genome shotgun (WGS) entry which is preliminary data.</text>
</comment>
<keyword evidence="8" id="KW-0119">Carbohydrate metabolism</keyword>
<dbReference type="Gene3D" id="1.10.10.760">
    <property type="entry name" value="E-set domains of sugar-utilizing enzymes"/>
    <property type="match status" value="1"/>
</dbReference>
<keyword evidence="9" id="KW-0326">Glycosidase</keyword>
<dbReference type="InterPro" id="IPR012768">
    <property type="entry name" value="Trehalose_TreZ"/>
</dbReference>
<comment type="catalytic activity">
    <reaction evidence="10">
        <text>hydrolysis of (1-&gt;4)-alpha-D-glucosidic linkage in 4-alpha-D-[(1-&gt;4)-alpha-D-glucanosyl]n trehalose to yield trehalose and (1-&gt;4)-alpha-D-glucan.</text>
        <dbReference type="EC" id="3.2.1.141"/>
    </reaction>
</comment>
<dbReference type="GO" id="GO:0005978">
    <property type="term" value="P:glycogen biosynthetic process"/>
    <property type="evidence" value="ECO:0007669"/>
    <property type="project" value="InterPro"/>
</dbReference>
<sequence length="659" mass="73280">MSAPPPYPADDAGRVLSHPSDRTMPLGARPVEGGVAFRLWAPARRMVHIVSDGQRHALTTDGHGYFEGVVAGMQPGSLYQLQLDEEARLYADPASRFQPEGPEGPSEVMDASAYRWTDDDWRGIEPAGQVIYEMHIGTFTPEGTYRAAAEKLAFLKEIGVTLIEMMPVNEFFGAFGWGYDGVLPFAPTRLYGRPDDLRAFIDQAHGLGIGVILDVVYNHFGLGECFEAFSPDYFTDAYANEWGRSINFDGRNAEGTRAFFAANAAAWVEDYHFDGLRLDATQALFDKSDDHIIAEIARAARAAAGQRRIYIVGENEPQAARLIRPAREGGYGLEALWNDDFHHSATAVLTGRNEAYYHDHRGMPQEFISAAKFGFLFQGQRYDWQNHGRGEPARDRAPCSFVHFLQNHDQVANSGRGLRASALTSMARLRAATALLLLGPQTPMLFQGQEFFAATPFFYFADHADPKNADMVRNGRIAFLQQFPSLRDPEIVAQMADPCDAATFQRSKLDWQEAASKPEALALHRDLLRLRREEPAFRQAERRRCVDGSVIGPSAFLLRFEAEDPWDDRLLLVNFGADLTLISLPDPLFAPPAGCQWSVRWSSEAVAYGGTGQKAIDTRKRFRLPGESALLFHPQAMEDHPMMDKAALDEWQAGVSEGG</sequence>
<evidence type="ECO:0000256" key="8">
    <source>
        <dbReference type="ARBA" id="ARBA00023277"/>
    </source>
</evidence>
<feature type="domain" description="Glycosyl hydrolase family 13 catalytic" evidence="13">
    <location>
        <begin position="110"/>
        <end position="480"/>
    </location>
</feature>
<dbReference type="GO" id="GO:0005992">
    <property type="term" value="P:trehalose biosynthetic process"/>
    <property type="evidence" value="ECO:0007669"/>
    <property type="project" value="UniProtKB-UniRule"/>
</dbReference>
<accession>A0A1Q9ATC5</accession>
<evidence type="ECO:0000256" key="11">
    <source>
        <dbReference type="NCBIfam" id="TIGR02402"/>
    </source>
</evidence>
<keyword evidence="6" id="KW-0963">Cytoplasm</keyword>
<organism evidence="14 15">
    <name type="scientific">Xaviernesmea oryzae</name>
    <dbReference type="NCBI Taxonomy" id="464029"/>
    <lineage>
        <taxon>Bacteria</taxon>
        <taxon>Pseudomonadati</taxon>
        <taxon>Pseudomonadota</taxon>
        <taxon>Alphaproteobacteria</taxon>
        <taxon>Hyphomicrobiales</taxon>
        <taxon>Rhizobiaceae</taxon>
        <taxon>Rhizobium/Agrobacterium group</taxon>
        <taxon>Xaviernesmea</taxon>
    </lineage>
</organism>
<evidence type="ECO:0000256" key="7">
    <source>
        <dbReference type="ARBA" id="ARBA00022801"/>
    </source>
</evidence>
<dbReference type="GO" id="GO:0005737">
    <property type="term" value="C:cytoplasm"/>
    <property type="evidence" value="ECO:0007669"/>
    <property type="project" value="UniProtKB-SubCell"/>
</dbReference>
<dbReference type="SUPFAM" id="SSF81296">
    <property type="entry name" value="E set domains"/>
    <property type="match status" value="1"/>
</dbReference>
<feature type="region of interest" description="Disordered" evidence="12">
    <location>
        <begin position="1"/>
        <end position="27"/>
    </location>
</feature>
<dbReference type="InterPro" id="IPR017853">
    <property type="entry name" value="GH"/>
</dbReference>
<evidence type="ECO:0000256" key="5">
    <source>
        <dbReference type="ARBA" id="ARBA00015938"/>
    </source>
</evidence>
<dbReference type="InterPro" id="IPR014756">
    <property type="entry name" value="Ig_E-set"/>
</dbReference>
<comment type="pathway">
    <text evidence="2">Glycan biosynthesis; trehalose biosynthesis.</text>
</comment>
<evidence type="ECO:0000259" key="13">
    <source>
        <dbReference type="SMART" id="SM00642"/>
    </source>
</evidence>
<dbReference type="CDD" id="cd11325">
    <property type="entry name" value="AmyAc_GTHase"/>
    <property type="match status" value="1"/>
</dbReference>
<dbReference type="Pfam" id="PF00128">
    <property type="entry name" value="Alpha-amylase"/>
    <property type="match status" value="1"/>
</dbReference>
<dbReference type="EC" id="3.2.1.141" evidence="4 11"/>
<evidence type="ECO:0000256" key="6">
    <source>
        <dbReference type="ARBA" id="ARBA00022490"/>
    </source>
</evidence>
<name>A0A1Q9ATC5_9HYPH</name>
<evidence type="ECO:0000313" key="14">
    <source>
        <dbReference type="EMBL" id="OLP58636.1"/>
    </source>
</evidence>
<dbReference type="SMART" id="SM00642">
    <property type="entry name" value="Aamy"/>
    <property type="match status" value="1"/>
</dbReference>
<comment type="subcellular location">
    <subcellularLocation>
        <location evidence="1">Cytoplasm</location>
    </subcellularLocation>
</comment>
<dbReference type="PANTHER" id="PTHR43651:SF11">
    <property type="entry name" value="MALTO-OLIGOSYLTREHALOSE TREHALOHYDROLASE"/>
    <property type="match status" value="1"/>
</dbReference>
<evidence type="ECO:0000256" key="10">
    <source>
        <dbReference type="ARBA" id="ARBA00034013"/>
    </source>
</evidence>
<dbReference type="InterPro" id="IPR006047">
    <property type="entry name" value="GH13_cat_dom"/>
</dbReference>
<evidence type="ECO:0000256" key="9">
    <source>
        <dbReference type="ARBA" id="ARBA00023295"/>
    </source>
</evidence>
<evidence type="ECO:0000256" key="3">
    <source>
        <dbReference type="ARBA" id="ARBA00008061"/>
    </source>
</evidence>
<gene>
    <name evidence="14" type="ORF">BJF93_17515</name>
</gene>
<keyword evidence="15" id="KW-1185">Reference proteome</keyword>
<reference evidence="14 15" key="1">
    <citation type="submission" date="2016-09" db="EMBL/GenBank/DDBJ databases">
        <title>Rhizobium sp. nov., a novel species isolated from the rice rhizosphere.</title>
        <authorList>
            <person name="Zhao J."/>
            <person name="Zhang X."/>
        </authorList>
    </citation>
    <scope>NUCLEOTIDE SEQUENCE [LARGE SCALE GENOMIC DNA]</scope>
    <source>
        <strain evidence="14 15">1.7048</strain>
    </source>
</reference>
<evidence type="ECO:0000256" key="12">
    <source>
        <dbReference type="SAM" id="MobiDB-lite"/>
    </source>
</evidence>
<protein>
    <recommendedName>
        <fullName evidence="5 11">Malto-oligosyltrehalose trehalohydrolase</fullName>
        <ecNumber evidence="4 11">3.2.1.141</ecNumber>
    </recommendedName>
</protein>
<dbReference type="InterPro" id="IPR044901">
    <property type="entry name" value="Trehalose_TreZ_E-set_sf"/>
</dbReference>
<dbReference type="GO" id="GO:0033942">
    <property type="term" value="F:4-alpha-D-(1-&gt;4)-alpha-D-glucanotrehalose trehalohydrolase activity"/>
    <property type="evidence" value="ECO:0007669"/>
    <property type="project" value="UniProtKB-EC"/>
</dbReference>
<keyword evidence="7 14" id="KW-0378">Hydrolase</keyword>
<evidence type="ECO:0000256" key="2">
    <source>
        <dbReference type="ARBA" id="ARBA00005199"/>
    </source>
</evidence>
<dbReference type="UniPathway" id="UPA00299"/>
<dbReference type="Proteomes" id="UP000186364">
    <property type="component" value="Unassembled WGS sequence"/>
</dbReference>
<dbReference type="EMBL" id="MKIP01000057">
    <property type="protein sequence ID" value="OLP58636.1"/>
    <property type="molecule type" value="Genomic_DNA"/>
</dbReference>
<dbReference type="PANTHER" id="PTHR43651">
    <property type="entry name" value="1,4-ALPHA-GLUCAN-BRANCHING ENZYME"/>
    <property type="match status" value="1"/>
</dbReference>
<dbReference type="Gene3D" id="2.60.40.10">
    <property type="entry name" value="Immunoglobulins"/>
    <property type="match status" value="1"/>
</dbReference>
<evidence type="ECO:0000256" key="1">
    <source>
        <dbReference type="ARBA" id="ARBA00004496"/>
    </source>
</evidence>
<dbReference type="AlphaFoldDB" id="A0A1Q9ATC5"/>